<keyword evidence="2" id="KW-0238">DNA-binding</keyword>
<dbReference type="PANTHER" id="PTHR30136:SF24">
    <property type="entry name" value="HTH-TYPE TRANSCRIPTIONAL REPRESSOR ALLR"/>
    <property type="match status" value="1"/>
</dbReference>
<name>A0A081P271_9BACL</name>
<dbReference type="AlphaFoldDB" id="A0A081P271"/>
<evidence type="ECO:0000259" key="7">
    <source>
        <dbReference type="PROSITE" id="PS51078"/>
    </source>
</evidence>
<evidence type="ECO:0000256" key="2">
    <source>
        <dbReference type="ARBA" id="ARBA00023125"/>
    </source>
</evidence>
<dbReference type="RefSeq" id="WP_036684534.1">
    <property type="nucleotide sequence ID" value="NZ_FYEP01000010.1"/>
</dbReference>
<dbReference type="GO" id="GO:0045892">
    <property type="term" value="P:negative regulation of DNA-templated transcription"/>
    <property type="evidence" value="ECO:0007669"/>
    <property type="project" value="UniProtKB-ARBA"/>
</dbReference>
<dbReference type="SUPFAM" id="SSF55781">
    <property type="entry name" value="GAF domain-like"/>
    <property type="match status" value="1"/>
</dbReference>
<dbReference type="InterPro" id="IPR014757">
    <property type="entry name" value="Tscrpt_reg_IclR_C"/>
</dbReference>
<comment type="function">
    <text evidence="4">May be an activator protein for the gylABX operon.</text>
</comment>
<feature type="domain" description="HTH iclR-type" evidence="6">
    <location>
        <begin position="2"/>
        <end position="64"/>
    </location>
</feature>
<evidence type="ECO:0000256" key="3">
    <source>
        <dbReference type="ARBA" id="ARBA00023163"/>
    </source>
</evidence>
<reference evidence="8 9" key="1">
    <citation type="submission" date="2014-06" db="EMBL/GenBank/DDBJ databases">
        <title>Draft genome sequence of Paenibacillus sp. MSt1.</title>
        <authorList>
            <person name="Aw Y.K."/>
            <person name="Ong K.S."/>
            <person name="Gan H.M."/>
            <person name="Lee S.M."/>
        </authorList>
    </citation>
    <scope>NUCLEOTIDE SEQUENCE [LARGE SCALE GENOMIC DNA]</scope>
    <source>
        <strain evidence="8 9">MSt1</strain>
    </source>
</reference>
<dbReference type="FunFam" id="1.10.10.10:FF:000056">
    <property type="entry name" value="IclR family transcriptional regulator"/>
    <property type="match status" value="1"/>
</dbReference>
<keyword evidence="9" id="KW-1185">Reference proteome</keyword>
<evidence type="ECO:0000259" key="6">
    <source>
        <dbReference type="PROSITE" id="PS51077"/>
    </source>
</evidence>
<proteinExistence type="predicted"/>
<evidence type="ECO:0000313" key="8">
    <source>
        <dbReference type="EMBL" id="KEQ24794.1"/>
    </source>
</evidence>
<dbReference type="Proteomes" id="UP000028123">
    <property type="component" value="Unassembled WGS sequence"/>
</dbReference>
<evidence type="ECO:0000256" key="5">
    <source>
        <dbReference type="ARBA" id="ARBA00070406"/>
    </source>
</evidence>
<dbReference type="EMBL" id="JNVM01000014">
    <property type="protein sequence ID" value="KEQ24794.1"/>
    <property type="molecule type" value="Genomic_DNA"/>
</dbReference>
<dbReference type="OrthoDB" id="9791752at2"/>
<keyword evidence="3" id="KW-0804">Transcription</keyword>
<dbReference type="eggNOG" id="COG1414">
    <property type="taxonomic scope" value="Bacteria"/>
</dbReference>
<keyword evidence="1" id="KW-0805">Transcription regulation</keyword>
<dbReference type="Pfam" id="PF01614">
    <property type="entry name" value="IclR_C"/>
    <property type="match status" value="1"/>
</dbReference>
<comment type="caution">
    <text evidence="8">The sequence shown here is derived from an EMBL/GenBank/DDBJ whole genome shotgun (WGS) entry which is preliminary data.</text>
</comment>
<dbReference type="Gene3D" id="1.10.10.10">
    <property type="entry name" value="Winged helix-like DNA-binding domain superfamily/Winged helix DNA-binding domain"/>
    <property type="match status" value="1"/>
</dbReference>
<protein>
    <recommendedName>
        <fullName evidence="5">Glycerol operon regulatory protein</fullName>
    </recommendedName>
</protein>
<dbReference type="InterPro" id="IPR005471">
    <property type="entry name" value="Tscrpt_reg_IclR_N"/>
</dbReference>
<dbReference type="GO" id="GO:0003677">
    <property type="term" value="F:DNA binding"/>
    <property type="evidence" value="ECO:0007669"/>
    <property type="project" value="UniProtKB-KW"/>
</dbReference>
<accession>A0A081P271</accession>
<dbReference type="PROSITE" id="PS51078">
    <property type="entry name" value="ICLR_ED"/>
    <property type="match status" value="1"/>
</dbReference>
<evidence type="ECO:0000256" key="4">
    <source>
        <dbReference type="ARBA" id="ARBA00058938"/>
    </source>
</evidence>
<dbReference type="GO" id="GO:0003700">
    <property type="term" value="F:DNA-binding transcription factor activity"/>
    <property type="evidence" value="ECO:0007669"/>
    <property type="project" value="TreeGrafter"/>
</dbReference>
<organism evidence="8 9">
    <name type="scientific">Paenibacillus tyrfis</name>
    <dbReference type="NCBI Taxonomy" id="1501230"/>
    <lineage>
        <taxon>Bacteria</taxon>
        <taxon>Bacillati</taxon>
        <taxon>Bacillota</taxon>
        <taxon>Bacilli</taxon>
        <taxon>Bacillales</taxon>
        <taxon>Paenibacillaceae</taxon>
        <taxon>Paenibacillus</taxon>
    </lineage>
</organism>
<dbReference type="PANTHER" id="PTHR30136">
    <property type="entry name" value="HELIX-TURN-HELIX TRANSCRIPTIONAL REGULATOR, ICLR FAMILY"/>
    <property type="match status" value="1"/>
</dbReference>
<evidence type="ECO:0000256" key="1">
    <source>
        <dbReference type="ARBA" id="ARBA00023015"/>
    </source>
</evidence>
<dbReference type="InterPro" id="IPR036388">
    <property type="entry name" value="WH-like_DNA-bd_sf"/>
</dbReference>
<sequence length="262" mass="29565">MLKTLDNALELLEYFTRETPSWGVRELAKEMDMSHSIVHRILTTFESRGFLIQNDETKKYELGTKLWEYGSIIRDNLRISDVILPVMHTLSEETGESVFLTWLDDHEGICVEIAESPQRIKYAMSSVGDRTPLYAGASNKVIMAYLPKAAQEAIIDKGLKPKTGKTVIDPEKLMEDLAAIRKAGWAYSVGEYSDATFGIALPIFNKQREIVASLTLAGPEYRMPEAKVSEVLDMMRRKRDEIEACLHKLSISSVAGRRHPIS</sequence>
<dbReference type="Pfam" id="PF09339">
    <property type="entry name" value="HTH_IclR"/>
    <property type="match status" value="1"/>
</dbReference>
<dbReference type="InterPro" id="IPR050707">
    <property type="entry name" value="HTH_MetabolicPath_Reg"/>
</dbReference>
<dbReference type="SUPFAM" id="SSF46785">
    <property type="entry name" value="Winged helix' DNA-binding domain"/>
    <property type="match status" value="1"/>
</dbReference>
<dbReference type="InterPro" id="IPR029016">
    <property type="entry name" value="GAF-like_dom_sf"/>
</dbReference>
<dbReference type="PROSITE" id="PS51077">
    <property type="entry name" value="HTH_ICLR"/>
    <property type="match status" value="1"/>
</dbReference>
<feature type="domain" description="IclR-ED" evidence="7">
    <location>
        <begin position="65"/>
        <end position="248"/>
    </location>
</feature>
<dbReference type="Gene3D" id="3.30.450.40">
    <property type="match status" value="1"/>
</dbReference>
<dbReference type="SMART" id="SM00346">
    <property type="entry name" value="HTH_ICLR"/>
    <property type="match status" value="1"/>
</dbReference>
<gene>
    <name evidence="8" type="ORF">ET33_06895</name>
</gene>
<dbReference type="InterPro" id="IPR036390">
    <property type="entry name" value="WH_DNA-bd_sf"/>
</dbReference>
<evidence type="ECO:0000313" key="9">
    <source>
        <dbReference type="Proteomes" id="UP000028123"/>
    </source>
</evidence>